<dbReference type="RefSeq" id="WP_271429333.1">
    <property type="nucleotide sequence ID" value="NZ_JAQIPB010000008.1"/>
</dbReference>
<feature type="domain" description="HNH" evidence="2">
    <location>
        <begin position="230"/>
        <end position="285"/>
    </location>
</feature>
<keyword evidence="3" id="KW-0378">Hydrolase</keyword>
<accession>A0AAE3ND83</accession>
<keyword evidence="4" id="KW-1185">Reference proteome</keyword>
<dbReference type="CDD" id="cd00085">
    <property type="entry name" value="HNHc"/>
    <property type="match status" value="1"/>
</dbReference>
<dbReference type="Gene3D" id="1.10.30.50">
    <property type="match status" value="1"/>
</dbReference>
<keyword evidence="3" id="KW-0540">Nuclease</keyword>
<dbReference type="Proteomes" id="UP001212602">
    <property type="component" value="Unassembled WGS sequence"/>
</dbReference>
<proteinExistence type="predicted"/>
<evidence type="ECO:0000313" key="3">
    <source>
        <dbReference type="EMBL" id="MDA7418122.1"/>
    </source>
</evidence>
<organism evidence="3 4">
    <name type="scientific">Xenophilus arseniciresistens</name>
    <dbReference type="NCBI Taxonomy" id="1283306"/>
    <lineage>
        <taxon>Bacteria</taxon>
        <taxon>Pseudomonadati</taxon>
        <taxon>Pseudomonadota</taxon>
        <taxon>Betaproteobacteria</taxon>
        <taxon>Burkholderiales</taxon>
        <taxon>Comamonadaceae</taxon>
        <taxon>Xenophilus</taxon>
    </lineage>
</organism>
<feature type="compositionally biased region" description="Basic and acidic residues" evidence="1">
    <location>
        <begin position="1"/>
        <end position="10"/>
    </location>
</feature>
<sequence>MKPRDEKNFELDEPAANNHTPPGWPLQTIEVVPNGKAPKKYGPSTYRFGAALTLSVILPRRGWTLVKKAKNYVYLTPPLNQPPPPFRISIAIPTPDECLELAQRSYVKGQSWIGQLGEWPAWYLHERNTDMQELWRDPITGQMLSRLHKNPPKSSLTIGEWGVWEANVTGVAGEFVHGVLPPSLVKASATSDGTYESALSEGASKTVELTVYERNATARELCLAHYGSTCQACGLNYEDKYGSLGADLIHVHHVTPLSAIGEAYQVNPIHDLIPLCATCHHVVHRRDPPYSVAEMKAAIASQSARNSALIE</sequence>
<evidence type="ECO:0000256" key="1">
    <source>
        <dbReference type="SAM" id="MobiDB-lite"/>
    </source>
</evidence>
<evidence type="ECO:0000313" key="4">
    <source>
        <dbReference type="Proteomes" id="UP001212602"/>
    </source>
</evidence>
<dbReference type="InterPro" id="IPR003615">
    <property type="entry name" value="HNH_nuc"/>
</dbReference>
<gene>
    <name evidence="3" type="ORF">PGB34_17285</name>
</gene>
<dbReference type="InterPro" id="IPR002711">
    <property type="entry name" value="HNH"/>
</dbReference>
<dbReference type="EMBL" id="JAQIPB010000008">
    <property type="protein sequence ID" value="MDA7418122.1"/>
    <property type="molecule type" value="Genomic_DNA"/>
</dbReference>
<name>A0AAE3ND83_9BURK</name>
<evidence type="ECO:0000259" key="2">
    <source>
        <dbReference type="Pfam" id="PF01844"/>
    </source>
</evidence>
<keyword evidence="3" id="KW-0255">Endonuclease</keyword>
<dbReference type="Pfam" id="PF01844">
    <property type="entry name" value="HNH"/>
    <property type="match status" value="1"/>
</dbReference>
<protein>
    <submittedName>
        <fullName evidence="3">HNH endonuclease</fullName>
    </submittedName>
</protein>
<reference evidence="3" key="1">
    <citation type="submission" date="2023-01" db="EMBL/GenBank/DDBJ databases">
        <title>Xenophilus mangrovi sp. nov., isolated from soil of Mangrove nature reserve.</title>
        <authorList>
            <person name="Xu S."/>
            <person name="Liu Z."/>
            <person name="Xu Y."/>
        </authorList>
    </citation>
    <scope>NUCLEOTIDE SEQUENCE</scope>
    <source>
        <strain evidence="3">YW8</strain>
    </source>
</reference>
<dbReference type="GO" id="GO:0004519">
    <property type="term" value="F:endonuclease activity"/>
    <property type="evidence" value="ECO:0007669"/>
    <property type="project" value="UniProtKB-KW"/>
</dbReference>
<dbReference type="AlphaFoldDB" id="A0AAE3ND83"/>
<dbReference type="GO" id="GO:0008270">
    <property type="term" value="F:zinc ion binding"/>
    <property type="evidence" value="ECO:0007669"/>
    <property type="project" value="InterPro"/>
</dbReference>
<comment type="caution">
    <text evidence="3">The sequence shown here is derived from an EMBL/GenBank/DDBJ whole genome shotgun (WGS) entry which is preliminary data.</text>
</comment>
<feature type="region of interest" description="Disordered" evidence="1">
    <location>
        <begin position="1"/>
        <end position="24"/>
    </location>
</feature>
<dbReference type="GO" id="GO:0003676">
    <property type="term" value="F:nucleic acid binding"/>
    <property type="evidence" value="ECO:0007669"/>
    <property type="project" value="InterPro"/>
</dbReference>